<dbReference type="AlphaFoldDB" id="A0A2A6FFD4"/>
<evidence type="ECO:0000256" key="9">
    <source>
        <dbReference type="ARBA" id="ARBA00023201"/>
    </source>
</evidence>
<keyword evidence="10" id="KW-0997">Cell inner membrane</keyword>
<evidence type="ECO:0000256" key="3">
    <source>
        <dbReference type="ARBA" id="ARBA00022475"/>
    </source>
</evidence>
<comment type="subcellular location">
    <subcellularLocation>
        <location evidence="10">Cell inner membrane</location>
        <topology evidence="10">Multi-pass membrane protein</topology>
    </subcellularLocation>
    <subcellularLocation>
        <location evidence="1">Cell membrane</location>
        <topology evidence="1">Multi-pass membrane protein</topology>
    </subcellularLocation>
</comment>
<dbReference type="GO" id="GO:0005886">
    <property type="term" value="C:plasma membrane"/>
    <property type="evidence" value="ECO:0007669"/>
    <property type="project" value="UniProtKB-SubCell"/>
</dbReference>
<dbReference type="PANTHER" id="PTHR10110:SF86">
    <property type="entry name" value="SODIUM_HYDROGEN EXCHANGER 7"/>
    <property type="match status" value="1"/>
</dbReference>
<keyword evidence="10" id="KW-0050">Antiport</keyword>
<evidence type="ECO:0000256" key="7">
    <source>
        <dbReference type="ARBA" id="ARBA00023065"/>
    </source>
</evidence>
<comment type="caution">
    <text evidence="10">Lacks conserved residue(s) required for the propagation of feature annotation.</text>
</comment>
<keyword evidence="9 10" id="KW-0739">Sodium transport</keyword>
<keyword evidence="8 10" id="KW-0472">Membrane</keyword>
<dbReference type="GO" id="GO:0098719">
    <property type="term" value="P:sodium ion import across plasma membrane"/>
    <property type="evidence" value="ECO:0007669"/>
    <property type="project" value="TreeGrafter"/>
</dbReference>
<dbReference type="GO" id="GO:0015386">
    <property type="term" value="F:potassium:proton antiporter activity"/>
    <property type="evidence" value="ECO:0007669"/>
    <property type="project" value="TreeGrafter"/>
</dbReference>
<dbReference type="InterPro" id="IPR004705">
    <property type="entry name" value="Cation/H_exchanger_CPA1_bac"/>
</dbReference>
<gene>
    <name evidence="12" type="ORF">CN311_13070</name>
</gene>
<dbReference type="NCBIfam" id="TIGR00831">
    <property type="entry name" value="a_cpa1"/>
    <property type="match status" value="1"/>
</dbReference>
<dbReference type="Gene3D" id="6.10.140.1330">
    <property type="match status" value="1"/>
</dbReference>
<keyword evidence="3" id="KW-1003">Cell membrane</keyword>
<name>A0A2A6FFD4_9HYPH</name>
<feature type="transmembrane region" description="Helical" evidence="10">
    <location>
        <begin position="112"/>
        <end position="134"/>
    </location>
</feature>
<reference evidence="12 13" key="1">
    <citation type="submission" date="2017-09" db="EMBL/GenBank/DDBJ databases">
        <title>Mesorhizobum sanjuanii sp. nov. isolated from nodules of Lotus tenuis in saline-alkaline lowlands of Flooding Pampa.</title>
        <authorList>
            <person name="Sannazzaro A.I."/>
            <person name="Torres Tejerizo G.A."/>
            <person name="Fontana F."/>
            <person name="Cumpa Velazquez L.M."/>
            <person name="Hansen L."/>
            <person name="Pistorio M."/>
            <person name="Estrella M.J."/>
        </authorList>
    </citation>
    <scope>NUCLEOTIDE SEQUENCE [LARGE SCALE GENOMIC DNA]</scope>
    <source>
        <strain evidence="12 13">BSA136</strain>
    </source>
</reference>
<feature type="transmembrane region" description="Helical" evidence="10">
    <location>
        <begin position="353"/>
        <end position="379"/>
    </location>
</feature>
<feature type="transmembrane region" description="Helical" evidence="10">
    <location>
        <begin position="272"/>
        <end position="291"/>
    </location>
</feature>
<accession>A0A2A6FFD4</accession>
<evidence type="ECO:0000256" key="6">
    <source>
        <dbReference type="ARBA" id="ARBA00023053"/>
    </source>
</evidence>
<comment type="function">
    <text evidence="10">Na(+)/H(+) antiporter that extrudes sodium in exchange for external protons.</text>
</comment>
<proteinExistence type="inferred from homology"/>
<keyword evidence="7 10" id="KW-0406">Ion transport</keyword>
<protein>
    <submittedName>
        <fullName evidence="12">Na+/H+ antiporter</fullName>
    </submittedName>
</protein>
<feature type="transmembrane region" description="Helical" evidence="10">
    <location>
        <begin position="213"/>
        <end position="233"/>
    </location>
</feature>
<evidence type="ECO:0000256" key="5">
    <source>
        <dbReference type="ARBA" id="ARBA00022989"/>
    </source>
</evidence>
<comment type="caution">
    <text evidence="12">The sequence shown here is derived from an EMBL/GenBank/DDBJ whole genome shotgun (WGS) entry which is preliminary data.</text>
</comment>
<dbReference type="InterPro" id="IPR018422">
    <property type="entry name" value="Cation/H_exchanger_CPA1"/>
</dbReference>
<keyword evidence="2 10" id="KW-0813">Transport</keyword>
<evidence type="ECO:0000256" key="1">
    <source>
        <dbReference type="ARBA" id="ARBA00004651"/>
    </source>
</evidence>
<evidence type="ECO:0000313" key="13">
    <source>
        <dbReference type="Proteomes" id="UP000219182"/>
    </source>
</evidence>
<dbReference type="EMBL" id="NWQG01000071">
    <property type="protein sequence ID" value="PDQ20667.1"/>
    <property type="molecule type" value="Genomic_DNA"/>
</dbReference>
<comment type="similarity">
    <text evidence="10">Belongs to the monovalent cation:proton antiporter 1 (CPA1) transporter (TC 2.A.36) family.</text>
</comment>
<feature type="transmembrane region" description="Helical" evidence="10">
    <location>
        <begin position="239"/>
        <end position="260"/>
    </location>
</feature>
<evidence type="ECO:0000256" key="4">
    <source>
        <dbReference type="ARBA" id="ARBA00022692"/>
    </source>
</evidence>
<dbReference type="Proteomes" id="UP000219182">
    <property type="component" value="Unassembled WGS sequence"/>
</dbReference>
<organism evidence="12 13">
    <name type="scientific">Mesorhizobium sanjuanii</name>
    <dbReference type="NCBI Taxonomy" id="2037900"/>
    <lineage>
        <taxon>Bacteria</taxon>
        <taxon>Pseudomonadati</taxon>
        <taxon>Pseudomonadota</taxon>
        <taxon>Alphaproteobacteria</taxon>
        <taxon>Hyphomicrobiales</taxon>
        <taxon>Phyllobacteriaceae</taxon>
        <taxon>Mesorhizobium</taxon>
    </lineage>
</organism>
<evidence type="ECO:0000256" key="8">
    <source>
        <dbReference type="ARBA" id="ARBA00023136"/>
    </source>
</evidence>
<feature type="transmembrane region" description="Helical" evidence="10">
    <location>
        <begin position="311"/>
        <end position="332"/>
    </location>
</feature>
<feature type="transmembrane region" description="Helical" evidence="10">
    <location>
        <begin position="391"/>
        <end position="411"/>
    </location>
</feature>
<dbReference type="RefSeq" id="WP_097574133.1">
    <property type="nucleotide sequence ID" value="NZ_NWQG01000071.1"/>
</dbReference>
<dbReference type="GO" id="GO:0051453">
    <property type="term" value="P:regulation of intracellular pH"/>
    <property type="evidence" value="ECO:0007669"/>
    <property type="project" value="TreeGrafter"/>
</dbReference>
<sequence length="546" mass="57815">MQVAVFILVVLVFVTLSGALVRLVRVPLPVLQIAMGAALAWPVRGIHVEIDPELFLLVFIPPLLFGDAVAAPKRELLALRGPILDLAIGLVFFTIVGFGYALHWLVPSIPLVVAFALAAVLSPTDAVAVSSIVDRNVVPARLMHILEGESLLNDASGLVMFRFAVAAVLTGSFSFAAASLSFLYAVAAGILAGVAALIIAAKALQLLNRIGSVPAEAQVLVMILMPFIAYLGAEYVEASGILAAVTAGLLTGGSGIFRYLGVSARMQTMSLWTTLSFVFNGALFILLGLQLPDIIRHVPPELSSRHWLIEPVAMVLILTLCLIALRFLWIWVGDIAARLAARFGKRKAETFGLRVRLAGSVGGVRGAITLAGILSLPLAMPDGSPFPARDLVIFLAAGVIICSLVIASLALPKIARGLVEPGEHPGAAEERRARVGAANAAIARIESVANDGSEGEEAGARLAVADSIVAGYRRRIAASDEADEARAEAREAGRLELELRLAGIEAERAAVRAMFRSREINDHTMQALFAEITLTEALLKGRQGRK</sequence>
<feature type="transmembrane region" description="Helical" evidence="10">
    <location>
        <begin position="83"/>
        <end position="106"/>
    </location>
</feature>
<dbReference type="PANTHER" id="PTHR10110">
    <property type="entry name" value="SODIUM/HYDROGEN EXCHANGER"/>
    <property type="match status" value="1"/>
</dbReference>
<keyword evidence="6 10" id="KW-0915">Sodium</keyword>
<dbReference type="InterPro" id="IPR006153">
    <property type="entry name" value="Cation/H_exchanger_TM"/>
</dbReference>
<evidence type="ECO:0000256" key="2">
    <source>
        <dbReference type="ARBA" id="ARBA00022448"/>
    </source>
</evidence>
<keyword evidence="13" id="KW-1185">Reference proteome</keyword>
<keyword evidence="5 10" id="KW-1133">Transmembrane helix</keyword>
<feature type="transmembrane region" description="Helical" evidence="10">
    <location>
        <begin position="155"/>
        <end position="176"/>
    </location>
</feature>
<dbReference type="Pfam" id="PF00999">
    <property type="entry name" value="Na_H_Exchanger"/>
    <property type="match status" value="1"/>
</dbReference>
<evidence type="ECO:0000313" key="12">
    <source>
        <dbReference type="EMBL" id="PDQ20667.1"/>
    </source>
</evidence>
<feature type="transmembrane region" description="Helical" evidence="10">
    <location>
        <begin position="182"/>
        <end position="201"/>
    </location>
</feature>
<evidence type="ECO:0000259" key="11">
    <source>
        <dbReference type="Pfam" id="PF00999"/>
    </source>
</evidence>
<feature type="domain" description="Cation/H+ exchanger transmembrane" evidence="11">
    <location>
        <begin position="13"/>
        <end position="414"/>
    </location>
</feature>
<keyword evidence="4 10" id="KW-0812">Transmembrane</keyword>
<evidence type="ECO:0000256" key="10">
    <source>
        <dbReference type="RuleBase" id="RU366002"/>
    </source>
</evidence>
<dbReference type="GO" id="GO:0015385">
    <property type="term" value="F:sodium:proton antiporter activity"/>
    <property type="evidence" value="ECO:0007669"/>
    <property type="project" value="InterPro"/>
</dbReference>